<accession>A0A699TRJ0</accession>
<proteinExistence type="predicted"/>
<organism evidence="1">
    <name type="scientific">Tanacetum cinerariifolium</name>
    <name type="common">Dalmatian daisy</name>
    <name type="synonym">Chrysanthemum cinerariifolium</name>
    <dbReference type="NCBI Taxonomy" id="118510"/>
    <lineage>
        <taxon>Eukaryota</taxon>
        <taxon>Viridiplantae</taxon>
        <taxon>Streptophyta</taxon>
        <taxon>Embryophyta</taxon>
        <taxon>Tracheophyta</taxon>
        <taxon>Spermatophyta</taxon>
        <taxon>Magnoliopsida</taxon>
        <taxon>eudicotyledons</taxon>
        <taxon>Gunneridae</taxon>
        <taxon>Pentapetalae</taxon>
        <taxon>asterids</taxon>
        <taxon>campanulids</taxon>
        <taxon>Asterales</taxon>
        <taxon>Asteraceae</taxon>
        <taxon>Asteroideae</taxon>
        <taxon>Anthemideae</taxon>
        <taxon>Anthemidinae</taxon>
        <taxon>Tanacetum</taxon>
    </lineage>
</organism>
<dbReference type="AlphaFoldDB" id="A0A699TRJ0"/>
<keyword evidence="1" id="KW-0548">Nucleotidyltransferase</keyword>
<name>A0A699TRJ0_TANCI</name>
<reference evidence="1" key="1">
    <citation type="journal article" date="2019" name="Sci. Rep.">
        <title>Draft genome of Tanacetum cinerariifolium, the natural source of mosquito coil.</title>
        <authorList>
            <person name="Yamashiro T."/>
            <person name="Shiraishi A."/>
            <person name="Satake H."/>
            <person name="Nakayama K."/>
        </authorList>
    </citation>
    <scope>NUCLEOTIDE SEQUENCE</scope>
</reference>
<dbReference type="GO" id="GO:0003964">
    <property type="term" value="F:RNA-directed DNA polymerase activity"/>
    <property type="evidence" value="ECO:0007669"/>
    <property type="project" value="UniProtKB-KW"/>
</dbReference>
<gene>
    <name evidence="1" type="ORF">Tci_883778</name>
</gene>
<feature type="non-terminal residue" evidence="1">
    <location>
        <position position="1"/>
    </location>
</feature>
<protein>
    <submittedName>
        <fullName evidence="1">Reverse transcriptase domain-containing protein</fullName>
    </submittedName>
</protein>
<evidence type="ECO:0000313" key="1">
    <source>
        <dbReference type="EMBL" id="GFD11809.1"/>
    </source>
</evidence>
<keyword evidence="1" id="KW-0808">Transferase</keyword>
<sequence length="115" mass="13138">PDGSEDFVVYCDTFGLGLGYVLMQGGKHRWIELFSDYDCEICYHHGKANVMADVLSRKERVKPKRVRAMNITLHSSVKNRILVAQKKASDESVRLQKSLDEMIKLRNDGALYYLG</sequence>
<dbReference type="EMBL" id="BKCJ011261453">
    <property type="protein sequence ID" value="GFD11809.1"/>
    <property type="molecule type" value="Genomic_DNA"/>
</dbReference>
<keyword evidence="1" id="KW-0695">RNA-directed DNA polymerase</keyword>
<comment type="caution">
    <text evidence="1">The sequence shown here is derived from an EMBL/GenBank/DDBJ whole genome shotgun (WGS) entry which is preliminary data.</text>
</comment>